<feature type="region of interest" description="Disordered" evidence="4">
    <location>
        <begin position="1"/>
        <end position="80"/>
    </location>
</feature>
<evidence type="ECO:0000259" key="5">
    <source>
        <dbReference type="PROSITE" id="PS51279"/>
    </source>
</evidence>
<dbReference type="PANTHER" id="PTHR48407:SF1">
    <property type="entry name" value="CRANIOFACIAL DEVELOPMENT PROTEIN 1"/>
    <property type="match status" value="1"/>
</dbReference>
<sequence length="294" mass="34389">MAVQLDGPQEGQDVFQEELYKEEEDEDFKPGSGRQSEQEDEDEEDDYREESDSVRKQKDSYDYSHIESESGGLIRTRRGRQLEEELKEKRKYEGLQAGTVSESVQDVWEELKRLTDRKLKDRTFCRSVLADGGDIGQERQQEEQILIKRDYKFAGEVVHEEKMVPISSVEAQEYLKSKNAKKVKESVKFEINEQSQSHGGERDHGRLRRPLKRPPYLEQIIAGSLKPKLTTLEKSSLDWTAYVNKEGLTDELTLYNKDGYLAKQDFLNRVEMVKEDKYRELRQKQLAAQLQEQQ</sequence>
<dbReference type="Proteomes" id="UP000510647">
    <property type="component" value="Chromosome 7"/>
</dbReference>
<evidence type="ECO:0000256" key="4">
    <source>
        <dbReference type="SAM" id="MobiDB-lite"/>
    </source>
</evidence>
<feature type="domain" description="BCNT-C" evidence="5">
    <location>
        <begin position="211"/>
        <end position="288"/>
    </location>
</feature>
<evidence type="ECO:0000313" key="7">
    <source>
        <dbReference type="Proteomes" id="UP000510647"/>
    </source>
</evidence>
<dbReference type="InterPro" id="IPR027124">
    <property type="entry name" value="Swc5/CFDP1/2"/>
</dbReference>
<dbReference type="Pfam" id="PF07572">
    <property type="entry name" value="BCNT"/>
    <property type="match status" value="1"/>
</dbReference>
<evidence type="ECO:0000313" key="6">
    <source>
        <dbReference type="EMBL" id="QLQ82088.1"/>
    </source>
</evidence>
<feature type="compositionally biased region" description="Basic and acidic residues" evidence="4">
    <location>
        <begin position="50"/>
        <end position="68"/>
    </location>
</feature>
<evidence type="ECO:0000256" key="3">
    <source>
        <dbReference type="ARBA" id="ARBA00025222"/>
    </source>
</evidence>
<dbReference type="InterPro" id="IPR011421">
    <property type="entry name" value="BCNT-C"/>
</dbReference>
<comment type="similarity">
    <text evidence="1">Belongs to the SWC5 family.</text>
</comment>
<evidence type="ECO:0000256" key="2">
    <source>
        <dbReference type="ARBA" id="ARBA00019138"/>
    </source>
</evidence>
<accession>A0A7H9HWJ7</accession>
<dbReference type="GO" id="GO:0000812">
    <property type="term" value="C:Swr1 complex"/>
    <property type="evidence" value="ECO:0007669"/>
    <property type="project" value="TreeGrafter"/>
</dbReference>
<keyword evidence="7" id="KW-1185">Reference proteome</keyword>
<evidence type="ECO:0000256" key="1">
    <source>
        <dbReference type="ARBA" id="ARBA00010465"/>
    </source>
</evidence>
<organism evidence="6 7">
    <name type="scientific">Torulaspora globosa</name>
    <dbReference type="NCBI Taxonomy" id="48254"/>
    <lineage>
        <taxon>Eukaryota</taxon>
        <taxon>Fungi</taxon>
        <taxon>Dikarya</taxon>
        <taxon>Ascomycota</taxon>
        <taxon>Saccharomycotina</taxon>
        <taxon>Saccharomycetes</taxon>
        <taxon>Saccharomycetales</taxon>
        <taxon>Saccharomycetaceae</taxon>
        <taxon>Torulaspora</taxon>
    </lineage>
</organism>
<reference evidence="6 7" key="1">
    <citation type="submission" date="2020-06" db="EMBL/GenBank/DDBJ databases">
        <title>The yeast mating-type switching endonuclease HO is a domesticated member of an unorthodox homing genetic element family.</title>
        <authorList>
            <person name="Coughlan A.Y."/>
            <person name="Lombardi L."/>
            <person name="Braun-Galleani S."/>
            <person name="Martos A.R."/>
            <person name="Galeote V."/>
            <person name="Bigey F."/>
            <person name="Dequin S."/>
            <person name="Byrne K.P."/>
            <person name="Wolfe K.H."/>
        </authorList>
    </citation>
    <scope>NUCLEOTIDE SEQUENCE [LARGE SCALE GENOMIC DNA]</scope>
    <source>
        <strain evidence="6 7">CBS2947</strain>
    </source>
</reference>
<name>A0A7H9HWJ7_9SACH</name>
<dbReference type="PROSITE" id="PS51279">
    <property type="entry name" value="BCNT_C"/>
    <property type="match status" value="1"/>
</dbReference>
<dbReference type="OrthoDB" id="445677at2759"/>
<dbReference type="PANTHER" id="PTHR48407">
    <property type="entry name" value="CRANIOFACIAL DEVELOPMENT PROTEIN 1"/>
    <property type="match status" value="1"/>
</dbReference>
<feature type="compositionally biased region" description="Acidic residues" evidence="4">
    <location>
        <begin position="38"/>
        <end position="49"/>
    </location>
</feature>
<dbReference type="AlphaFoldDB" id="A0A7H9HWJ7"/>
<gene>
    <name evidence="6" type="ORF">HG537_0G03430</name>
</gene>
<comment type="function">
    <text evidence="3">Component of the SWR1 complex which mediates the ATP-dependent exchange of histone H2A for the H2A variant HZT1 leading to transcriptional regulation of selected genes by chromatin remodeling. Involved in chromosome stability.</text>
</comment>
<proteinExistence type="inferred from homology"/>
<dbReference type="EMBL" id="CP059273">
    <property type="protein sequence ID" value="QLQ82088.1"/>
    <property type="molecule type" value="Genomic_DNA"/>
</dbReference>
<protein>
    <recommendedName>
        <fullName evidence="2">SWR1-complex protein 5</fullName>
    </recommendedName>
</protein>